<evidence type="ECO:0000256" key="4">
    <source>
        <dbReference type="ARBA" id="ARBA00022679"/>
    </source>
</evidence>
<dbReference type="EC" id="2.8.2.20" evidence="13"/>
<dbReference type="PANTHER" id="PTHR12788">
    <property type="entry name" value="PROTEIN-TYROSINE SULFOTRANSFERASE 2"/>
    <property type="match status" value="1"/>
</dbReference>
<keyword evidence="9" id="KW-0472">Membrane</keyword>
<dbReference type="Ensembl" id="ENSELUT00000013948.3">
    <property type="protein sequence ID" value="ENSELUP00000003489.3"/>
    <property type="gene ID" value="ENSELUG00000004695.3"/>
</dbReference>
<dbReference type="AlphaFoldDB" id="A0A3P8XIM9"/>
<dbReference type="FunFam" id="3.40.50.300:FF:002853">
    <property type="entry name" value="Protein-tyrosine sulfotransferase"/>
    <property type="match status" value="1"/>
</dbReference>
<gene>
    <name evidence="15" type="primary">TPST2</name>
</gene>
<evidence type="ECO:0000256" key="3">
    <source>
        <dbReference type="ARBA" id="ARBA00009988"/>
    </source>
</evidence>
<keyword evidence="5" id="KW-0812">Transmembrane</keyword>
<dbReference type="OMA" id="HNTERVL"/>
<keyword evidence="7" id="KW-1133">Transmembrane helix</keyword>
<dbReference type="GeneTree" id="ENSGT00390000006030"/>
<comment type="catalytic activity">
    <reaction evidence="12 13">
        <text>L-tyrosyl-[protein] + 3'-phosphoadenylyl sulfate = O-sulfo-L-tyrosine-[protein] + adenosine 3',5'-bisphosphate + H(+)</text>
        <dbReference type="Rhea" id="RHEA:16801"/>
        <dbReference type="Rhea" id="RHEA-COMP:10136"/>
        <dbReference type="Rhea" id="RHEA-COMP:11688"/>
        <dbReference type="ChEBI" id="CHEBI:15378"/>
        <dbReference type="ChEBI" id="CHEBI:46858"/>
        <dbReference type="ChEBI" id="CHEBI:58339"/>
        <dbReference type="ChEBI" id="CHEBI:58343"/>
        <dbReference type="ChEBI" id="CHEBI:65286"/>
        <dbReference type="EC" id="2.8.2.20"/>
    </reaction>
</comment>
<dbReference type="Pfam" id="PF13469">
    <property type="entry name" value="Sulfotransfer_3"/>
    <property type="match status" value="1"/>
</dbReference>
<comment type="similarity">
    <text evidence="3 13">Belongs to the protein sulfotransferase family.</text>
</comment>
<sequence>MQLQCNKVFTRRLRSKKLPSGLKLQTSTSFLLRYITHLLCGQNCALQFNFLFRLLRRSKSSTLNHDQPQPKASVMRVSMRRGVKWLLTVAGIYTLTQLLRFRLPCWLPAQTRVGPVTVLVRDKWRVSANAPLVFVGGVPRSGTTLMRVMLDAHPAVRCGEETRVVPRLLNLKQGWAHEESGVNAEVLDRAITAFLLEIIAGHGEPAPVLCNKDPFTLKSAQYLAQLFPNSKFLLMLRDGRAAVHSMISRHVTIGGFDLSSYRDCLVKWSRATQAMLAQCTQVGNHRCLAVRYESLVLHPRSTMQTILRFLDLPWHEGVLHHEQAIGRPGGVSLSRMERSTDQVIKPVNLEALTRWVGKIPPDVVANMDAIAPMLWRLGYDPRANPPNYGEPDPRVLNNTERVKRGDFDNPVTGIHLKRDP</sequence>
<reference evidence="15" key="2">
    <citation type="submission" date="2020-02" db="EMBL/GenBank/DDBJ databases">
        <title>Esox lucius (northern pike) genome, fEsoLuc1, primary haplotype.</title>
        <authorList>
            <person name="Myers G."/>
            <person name="Karagic N."/>
            <person name="Meyer A."/>
            <person name="Pippel M."/>
            <person name="Reichard M."/>
            <person name="Winkler S."/>
            <person name="Tracey A."/>
            <person name="Sims Y."/>
            <person name="Howe K."/>
            <person name="Rhie A."/>
            <person name="Formenti G."/>
            <person name="Durbin R."/>
            <person name="Fedrigo O."/>
            <person name="Jarvis E.D."/>
        </authorList>
    </citation>
    <scope>NUCLEOTIDE SEQUENCE [LARGE SCALE GENOMIC DNA]</scope>
</reference>
<evidence type="ECO:0000256" key="7">
    <source>
        <dbReference type="ARBA" id="ARBA00022989"/>
    </source>
</evidence>
<keyword evidence="16" id="KW-1185">Reference proteome</keyword>
<dbReference type="GO" id="GO:0000139">
    <property type="term" value="C:Golgi membrane"/>
    <property type="evidence" value="ECO:0007669"/>
    <property type="project" value="UniProtKB-SubCell"/>
</dbReference>
<organism evidence="15 16">
    <name type="scientific">Esox lucius</name>
    <name type="common">Northern pike</name>
    <dbReference type="NCBI Taxonomy" id="8010"/>
    <lineage>
        <taxon>Eukaryota</taxon>
        <taxon>Metazoa</taxon>
        <taxon>Chordata</taxon>
        <taxon>Craniata</taxon>
        <taxon>Vertebrata</taxon>
        <taxon>Euteleostomi</taxon>
        <taxon>Actinopterygii</taxon>
        <taxon>Neopterygii</taxon>
        <taxon>Teleostei</taxon>
        <taxon>Protacanthopterygii</taxon>
        <taxon>Esociformes</taxon>
        <taxon>Esocidae</taxon>
        <taxon>Esox</taxon>
    </lineage>
</organism>
<dbReference type="InterPro" id="IPR026634">
    <property type="entry name" value="TPST-like"/>
</dbReference>
<dbReference type="PANTHER" id="PTHR12788:SF6">
    <property type="entry name" value="PROTEIN-TYROSINE SULFOTRANSFERASE 2"/>
    <property type="match status" value="1"/>
</dbReference>
<protein>
    <recommendedName>
        <fullName evidence="13">Protein-tyrosine sulfotransferase</fullName>
        <ecNumber evidence="13">2.8.2.20</ecNumber>
    </recommendedName>
</protein>
<keyword evidence="8" id="KW-0333">Golgi apparatus</keyword>
<keyword evidence="11" id="KW-0325">Glycoprotein</keyword>
<dbReference type="InParanoid" id="A0A3P8XIM9"/>
<keyword evidence="10" id="KW-1015">Disulfide bond</keyword>
<comment type="subcellular location">
    <subcellularLocation>
        <location evidence="2">Golgi apparatus membrane</location>
        <topology evidence="2">Single-pass type II membrane protein</topology>
    </subcellularLocation>
</comment>
<dbReference type="InterPro" id="IPR027417">
    <property type="entry name" value="P-loop_NTPase"/>
</dbReference>
<evidence type="ECO:0000313" key="15">
    <source>
        <dbReference type="Ensembl" id="ENSELUP00000003489.3"/>
    </source>
</evidence>
<reference evidence="15" key="4">
    <citation type="submission" date="2025-09" db="UniProtKB">
        <authorList>
            <consortium name="Ensembl"/>
        </authorList>
    </citation>
    <scope>IDENTIFICATION</scope>
</reference>
<evidence type="ECO:0000256" key="6">
    <source>
        <dbReference type="ARBA" id="ARBA00022968"/>
    </source>
</evidence>
<evidence type="ECO:0000256" key="14">
    <source>
        <dbReference type="SAM" id="MobiDB-lite"/>
    </source>
</evidence>
<dbReference type="Gene3D" id="3.40.50.300">
    <property type="entry name" value="P-loop containing nucleotide triphosphate hydrolases"/>
    <property type="match status" value="1"/>
</dbReference>
<name>A0A3P8XIM9_ESOLU</name>
<evidence type="ECO:0000313" key="16">
    <source>
        <dbReference type="Proteomes" id="UP000265140"/>
    </source>
</evidence>
<evidence type="ECO:0000256" key="10">
    <source>
        <dbReference type="ARBA" id="ARBA00023157"/>
    </source>
</evidence>
<evidence type="ECO:0000256" key="2">
    <source>
        <dbReference type="ARBA" id="ARBA00004323"/>
    </source>
</evidence>
<evidence type="ECO:0000256" key="13">
    <source>
        <dbReference type="RuleBase" id="RU365018"/>
    </source>
</evidence>
<evidence type="ECO:0000256" key="12">
    <source>
        <dbReference type="ARBA" id="ARBA00048460"/>
    </source>
</evidence>
<dbReference type="SUPFAM" id="SSF52540">
    <property type="entry name" value="P-loop containing nucleoside triphosphate hydrolases"/>
    <property type="match status" value="1"/>
</dbReference>
<keyword evidence="6" id="KW-0735">Signal-anchor</keyword>
<evidence type="ECO:0000256" key="9">
    <source>
        <dbReference type="ARBA" id="ARBA00023136"/>
    </source>
</evidence>
<evidence type="ECO:0000256" key="5">
    <source>
        <dbReference type="ARBA" id="ARBA00022692"/>
    </source>
</evidence>
<evidence type="ECO:0000256" key="1">
    <source>
        <dbReference type="ARBA" id="ARBA00003886"/>
    </source>
</evidence>
<dbReference type="Proteomes" id="UP000265140">
    <property type="component" value="Chromosome 14"/>
</dbReference>
<dbReference type="GO" id="GO:0008476">
    <property type="term" value="F:protein-tyrosine sulfotransferase activity"/>
    <property type="evidence" value="ECO:0007669"/>
    <property type="project" value="UniProtKB-EC"/>
</dbReference>
<comment type="function">
    <text evidence="1 13">Catalyzes the O-sulfation of tyrosine residues within acidic motifs of polypeptides, using 3'-phosphoadenylyl sulfate (PAPS) as cosubstrate.</text>
</comment>
<feature type="region of interest" description="Disordered" evidence="14">
    <location>
        <begin position="385"/>
        <end position="420"/>
    </location>
</feature>
<reference evidence="16" key="1">
    <citation type="journal article" date="2014" name="PLoS ONE">
        <title>The genome and linkage map of the northern pike (Esox lucius): conserved synteny revealed between the salmonid sister group and the Neoteleostei.</title>
        <authorList>
            <person name="Rondeau E.B."/>
            <person name="Minkley D.R."/>
            <person name="Leong J.S."/>
            <person name="Messmer A.M."/>
            <person name="Jantzen J.R."/>
            <person name="von Schalburg K.R."/>
            <person name="Lemon C."/>
            <person name="Bird N.H."/>
            <person name="Koop B.F."/>
        </authorList>
    </citation>
    <scope>NUCLEOTIDE SEQUENCE</scope>
</reference>
<evidence type="ECO:0000256" key="11">
    <source>
        <dbReference type="ARBA" id="ARBA00023180"/>
    </source>
</evidence>
<reference evidence="15" key="3">
    <citation type="submission" date="2025-08" db="UniProtKB">
        <authorList>
            <consortium name="Ensembl"/>
        </authorList>
    </citation>
    <scope>IDENTIFICATION</scope>
</reference>
<proteinExistence type="inferred from homology"/>
<keyword evidence="4 13" id="KW-0808">Transferase</keyword>
<evidence type="ECO:0000256" key="8">
    <source>
        <dbReference type="ARBA" id="ARBA00023034"/>
    </source>
</evidence>
<accession>A0A3P8XIM9</accession>
<dbReference type="Bgee" id="ENSELUG00000004695">
    <property type="expression patterns" value="Expressed in head kidney and 14 other cell types or tissues"/>
</dbReference>